<evidence type="ECO:0000313" key="5">
    <source>
        <dbReference type="Proteomes" id="UP001476798"/>
    </source>
</evidence>
<keyword evidence="5" id="KW-1185">Reference proteome</keyword>
<dbReference type="Gene3D" id="2.60.120.290">
    <property type="entry name" value="Spermadhesin, CUB domain"/>
    <property type="match status" value="1"/>
</dbReference>
<dbReference type="Pfam" id="PF00431">
    <property type="entry name" value="CUB"/>
    <property type="match status" value="1"/>
</dbReference>
<accession>A0ABV0PH60</accession>
<dbReference type="SMART" id="SM00042">
    <property type="entry name" value="CUB"/>
    <property type="match status" value="1"/>
</dbReference>
<dbReference type="EMBL" id="JAHRIO010073142">
    <property type="protein sequence ID" value="MEQ2182808.1"/>
    <property type="molecule type" value="Genomic_DNA"/>
</dbReference>
<keyword evidence="1" id="KW-1015">Disulfide bond</keyword>
<comment type="caution">
    <text evidence="2">Lacks conserved residue(s) required for the propagation of feature annotation.</text>
</comment>
<organism evidence="4 5">
    <name type="scientific">Goodea atripinnis</name>
    <dbReference type="NCBI Taxonomy" id="208336"/>
    <lineage>
        <taxon>Eukaryota</taxon>
        <taxon>Metazoa</taxon>
        <taxon>Chordata</taxon>
        <taxon>Craniata</taxon>
        <taxon>Vertebrata</taxon>
        <taxon>Euteleostomi</taxon>
        <taxon>Actinopterygii</taxon>
        <taxon>Neopterygii</taxon>
        <taxon>Teleostei</taxon>
        <taxon>Neoteleostei</taxon>
        <taxon>Acanthomorphata</taxon>
        <taxon>Ovalentaria</taxon>
        <taxon>Atherinomorphae</taxon>
        <taxon>Cyprinodontiformes</taxon>
        <taxon>Goodeidae</taxon>
        <taxon>Goodea</taxon>
    </lineage>
</organism>
<dbReference type="PANTHER" id="PTHR24255:SF13">
    <property type="entry name" value="MANNAN-BINDING LECTIN SERINE PROTEASE 1"/>
    <property type="match status" value="1"/>
</dbReference>
<dbReference type="SUPFAM" id="SSF49854">
    <property type="entry name" value="Spermadhesin, CUB domain"/>
    <property type="match status" value="1"/>
</dbReference>
<gene>
    <name evidence="4" type="ORF">GOODEAATRI_026105</name>
</gene>
<evidence type="ECO:0000259" key="3">
    <source>
        <dbReference type="PROSITE" id="PS01180"/>
    </source>
</evidence>
<dbReference type="Proteomes" id="UP001476798">
    <property type="component" value="Unassembled WGS sequence"/>
</dbReference>
<dbReference type="InterPro" id="IPR000859">
    <property type="entry name" value="CUB_dom"/>
</dbReference>
<feature type="domain" description="CUB" evidence="3">
    <location>
        <begin position="31"/>
        <end position="111"/>
    </location>
</feature>
<dbReference type="PROSITE" id="PS01180">
    <property type="entry name" value="CUB"/>
    <property type="match status" value="1"/>
</dbReference>
<proteinExistence type="predicted"/>
<evidence type="ECO:0000256" key="2">
    <source>
        <dbReference type="PROSITE-ProRule" id="PRU00059"/>
    </source>
</evidence>
<dbReference type="PANTHER" id="PTHR24255">
    <property type="entry name" value="COMPLEMENT COMPONENT 1, S SUBCOMPONENT-RELATED"/>
    <property type="match status" value="1"/>
</dbReference>
<dbReference type="InterPro" id="IPR035914">
    <property type="entry name" value="Sperma_CUB_dom_sf"/>
</dbReference>
<evidence type="ECO:0000313" key="4">
    <source>
        <dbReference type="EMBL" id="MEQ2182808.1"/>
    </source>
</evidence>
<dbReference type="CDD" id="cd00041">
    <property type="entry name" value="CUB"/>
    <property type="match status" value="1"/>
</dbReference>
<reference evidence="4 5" key="1">
    <citation type="submission" date="2021-06" db="EMBL/GenBank/DDBJ databases">
        <authorList>
            <person name="Palmer J.M."/>
        </authorList>
    </citation>
    <scope>NUCLEOTIDE SEQUENCE [LARGE SCALE GENOMIC DNA]</scope>
    <source>
        <strain evidence="4 5">GA_2019</strain>
        <tissue evidence="4">Muscle</tissue>
    </source>
</reference>
<protein>
    <recommendedName>
        <fullName evidence="3">CUB domain-containing protein</fullName>
    </recommendedName>
</protein>
<evidence type="ECO:0000256" key="1">
    <source>
        <dbReference type="ARBA" id="ARBA00023157"/>
    </source>
</evidence>
<sequence>MRSHVQDRTQDHVGPGLQRIFILSLLVQFRCGAELLSEMYGSLQSPNFPEPYPRDTELNWNISVPDGFRISLFFSHFDLEPSYLCEYDFVKVSQEHLGLGQGLSESPGEPL</sequence>
<comment type="caution">
    <text evidence="4">The sequence shown here is derived from an EMBL/GenBank/DDBJ whole genome shotgun (WGS) entry which is preliminary data.</text>
</comment>
<name>A0ABV0PH60_9TELE</name>